<dbReference type="OrthoDB" id="432412at2759"/>
<proteinExistence type="predicted"/>
<gene>
    <name evidence="1" type="ORF">CYLTODRAFT_352000</name>
</gene>
<sequence length="139" mass="15811">MRNAYKVMYHALIKTHHISSKKKIRSLRAACAEENVGVLIHVGVPGIMYVQGVQQAAVQRWVDHVHGLRYKDYHLAVRVEELDSKAQAQLGKKHSSATEETRLPEGQLDAVESVKVFGEKMQEVGVWDWWREGMGYKAT</sequence>
<accession>A0A0D7BBZ4</accession>
<organism evidence="1 2">
    <name type="scientific">Cylindrobasidium torrendii FP15055 ss-10</name>
    <dbReference type="NCBI Taxonomy" id="1314674"/>
    <lineage>
        <taxon>Eukaryota</taxon>
        <taxon>Fungi</taxon>
        <taxon>Dikarya</taxon>
        <taxon>Basidiomycota</taxon>
        <taxon>Agaricomycotina</taxon>
        <taxon>Agaricomycetes</taxon>
        <taxon>Agaricomycetidae</taxon>
        <taxon>Agaricales</taxon>
        <taxon>Marasmiineae</taxon>
        <taxon>Physalacriaceae</taxon>
        <taxon>Cylindrobasidium</taxon>
    </lineage>
</organism>
<reference evidence="1 2" key="1">
    <citation type="journal article" date="2015" name="Fungal Genet. Biol.">
        <title>Evolution of novel wood decay mechanisms in Agaricales revealed by the genome sequences of Fistulina hepatica and Cylindrobasidium torrendii.</title>
        <authorList>
            <person name="Floudas D."/>
            <person name="Held B.W."/>
            <person name="Riley R."/>
            <person name="Nagy L.G."/>
            <person name="Koehler G."/>
            <person name="Ransdell A.S."/>
            <person name="Younus H."/>
            <person name="Chow J."/>
            <person name="Chiniquy J."/>
            <person name="Lipzen A."/>
            <person name="Tritt A."/>
            <person name="Sun H."/>
            <person name="Haridas S."/>
            <person name="LaButti K."/>
            <person name="Ohm R.A."/>
            <person name="Kues U."/>
            <person name="Blanchette R.A."/>
            <person name="Grigoriev I.V."/>
            <person name="Minto R.E."/>
            <person name="Hibbett D.S."/>
        </authorList>
    </citation>
    <scope>NUCLEOTIDE SEQUENCE [LARGE SCALE GENOMIC DNA]</scope>
    <source>
        <strain evidence="1 2">FP15055 ss-10</strain>
    </source>
</reference>
<evidence type="ECO:0000313" key="2">
    <source>
        <dbReference type="Proteomes" id="UP000054007"/>
    </source>
</evidence>
<keyword evidence="2" id="KW-1185">Reference proteome</keyword>
<dbReference type="Proteomes" id="UP000054007">
    <property type="component" value="Unassembled WGS sequence"/>
</dbReference>
<dbReference type="STRING" id="1314674.A0A0D7BBZ4"/>
<dbReference type="AlphaFoldDB" id="A0A0D7BBZ4"/>
<evidence type="ECO:0000313" key="1">
    <source>
        <dbReference type="EMBL" id="KIY68062.1"/>
    </source>
</evidence>
<dbReference type="EMBL" id="KN880510">
    <property type="protein sequence ID" value="KIY68062.1"/>
    <property type="molecule type" value="Genomic_DNA"/>
</dbReference>
<protein>
    <submittedName>
        <fullName evidence="1">Uncharacterized protein</fullName>
    </submittedName>
</protein>
<name>A0A0D7BBZ4_9AGAR</name>